<dbReference type="NCBIfam" id="TIGR04183">
    <property type="entry name" value="Por_Secre_tail"/>
    <property type="match status" value="1"/>
</dbReference>
<protein>
    <submittedName>
        <fullName evidence="2">T9SS type A sorting domain-containing protein</fullName>
    </submittedName>
</protein>
<evidence type="ECO:0000313" key="3">
    <source>
        <dbReference type="Proteomes" id="UP001172082"/>
    </source>
</evidence>
<dbReference type="EMBL" id="JAUJEA010000003">
    <property type="protein sequence ID" value="MDN5202004.1"/>
    <property type="molecule type" value="Genomic_DNA"/>
</dbReference>
<accession>A0ABT8KP49</accession>
<dbReference type="Pfam" id="PF18962">
    <property type="entry name" value="Por_Secre_tail"/>
    <property type="match status" value="1"/>
</dbReference>
<gene>
    <name evidence="2" type="ORF">QQ008_11540</name>
</gene>
<proteinExistence type="predicted"/>
<comment type="caution">
    <text evidence="2">The sequence shown here is derived from an EMBL/GenBank/DDBJ whole genome shotgun (WGS) entry which is preliminary data.</text>
</comment>
<dbReference type="InterPro" id="IPR026444">
    <property type="entry name" value="Secre_tail"/>
</dbReference>
<evidence type="ECO:0000259" key="1">
    <source>
        <dbReference type="Pfam" id="PF18962"/>
    </source>
</evidence>
<keyword evidence="3" id="KW-1185">Reference proteome</keyword>
<name>A0ABT8KP49_9BACT</name>
<sequence length="196" mass="22777">MAKKIIYLIGIGALCYGCAIQKTQYSKSDFFNQNVEILTNNYQLEYPPGHQLYNNNLVGNSSHIDDRDKVKYLRPISAESFQNNVNQTLWRRFRLIKNENLSTTNASRIQEQHTYDNRTSVKPNPFNGFAVLEFRNEKQQKHILIIYDLAGHVLKRYENITANKVPLERKNLDSGIYFYELKNENSVVANGKIIVD</sequence>
<organism evidence="2 3">
    <name type="scientific">Splendidivirga corallicola</name>
    <dbReference type="NCBI Taxonomy" id="3051826"/>
    <lineage>
        <taxon>Bacteria</taxon>
        <taxon>Pseudomonadati</taxon>
        <taxon>Bacteroidota</taxon>
        <taxon>Cytophagia</taxon>
        <taxon>Cytophagales</taxon>
        <taxon>Splendidivirgaceae</taxon>
        <taxon>Splendidivirga</taxon>
    </lineage>
</organism>
<dbReference type="RefSeq" id="WP_346752028.1">
    <property type="nucleotide sequence ID" value="NZ_JAUJEA010000003.1"/>
</dbReference>
<dbReference type="Proteomes" id="UP001172082">
    <property type="component" value="Unassembled WGS sequence"/>
</dbReference>
<evidence type="ECO:0000313" key="2">
    <source>
        <dbReference type="EMBL" id="MDN5202004.1"/>
    </source>
</evidence>
<reference evidence="2" key="1">
    <citation type="submission" date="2023-06" db="EMBL/GenBank/DDBJ databases">
        <title>Genomic of Parafulvivirga corallium.</title>
        <authorList>
            <person name="Wang G."/>
        </authorList>
    </citation>
    <scope>NUCLEOTIDE SEQUENCE</scope>
    <source>
        <strain evidence="2">BMA10</strain>
    </source>
</reference>
<feature type="domain" description="Secretion system C-terminal sorting" evidence="1">
    <location>
        <begin position="123"/>
        <end position="195"/>
    </location>
</feature>